<evidence type="ECO:0008006" key="3">
    <source>
        <dbReference type="Google" id="ProtNLM"/>
    </source>
</evidence>
<sequence>MVIDLEAAFEAALNRAERTLTGDVFHYTGAEPAISGILRSGTLRLSPFESTNDLWESWPLRPGISSSADAPDRGPERGHWDDIDRIIRLHAKVACLTQDYEIADAFGRDALRGWNRLATWNHYGAGHSGICLRFDRQALISSFTVAPVPGALLRFHGPVEYRGISPGVGPSLVDLDQIEEFGLDAVATAYARDNHQQLFFRKHRDWGNELEYRLVLIDRSTLPAEIPIRDALTGVYLGVNFPERRRPAVLAALESYPDVEIFDVVHHGRNTFAHPVDRSSLAEKTLVVTSRRSGSLEERLAQLDAENQREKHRHDRAAEIHDKPNKAITVALKEIATTTRAWPRTEVGLTGRVDAIPPSQRVRRPNVPGKQVLLQTGVTCVVENLPRQSHTLVAGLALQTLEDDRVRVHAVITMEHWRPDTHERVECWQASEEVPPDDASATVEHLAERLMTALADTRADFDRARGG</sequence>
<reference evidence="1" key="1">
    <citation type="submission" date="2021-03" db="EMBL/GenBank/DDBJ databases">
        <title>Whole genome shotgun sequence of Actinoplanes auranticolor NBRC 12245.</title>
        <authorList>
            <person name="Komaki H."/>
            <person name="Tamura T."/>
        </authorList>
    </citation>
    <scope>NUCLEOTIDE SEQUENCE</scope>
    <source>
        <strain evidence="1">NBRC 12245</strain>
    </source>
</reference>
<gene>
    <name evidence="1" type="ORF">Aau02nite_25320</name>
</gene>
<dbReference type="Proteomes" id="UP000681340">
    <property type="component" value="Unassembled WGS sequence"/>
</dbReference>
<dbReference type="EMBL" id="BOQL01000021">
    <property type="protein sequence ID" value="GIM66965.1"/>
    <property type="molecule type" value="Genomic_DNA"/>
</dbReference>
<name>A0A919S8C1_9ACTN</name>
<accession>A0A919S8C1</accession>
<dbReference type="InterPro" id="IPR021352">
    <property type="entry name" value="DUF2971"/>
</dbReference>
<organism evidence="1 2">
    <name type="scientific">Actinoplanes auranticolor</name>
    <dbReference type="NCBI Taxonomy" id="47988"/>
    <lineage>
        <taxon>Bacteria</taxon>
        <taxon>Bacillati</taxon>
        <taxon>Actinomycetota</taxon>
        <taxon>Actinomycetes</taxon>
        <taxon>Micromonosporales</taxon>
        <taxon>Micromonosporaceae</taxon>
        <taxon>Actinoplanes</taxon>
    </lineage>
</organism>
<dbReference type="AlphaFoldDB" id="A0A919S8C1"/>
<evidence type="ECO:0000313" key="2">
    <source>
        <dbReference type="Proteomes" id="UP000681340"/>
    </source>
</evidence>
<dbReference type="Pfam" id="PF11185">
    <property type="entry name" value="DUF2971"/>
    <property type="match status" value="1"/>
</dbReference>
<comment type="caution">
    <text evidence="1">The sequence shown here is derived from an EMBL/GenBank/DDBJ whole genome shotgun (WGS) entry which is preliminary data.</text>
</comment>
<proteinExistence type="predicted"/>
<evidence type="ECO:0000313" key="1">
    <source>
        <dbReference type="EMBL" id="GIM66965.1"/>
    </source>
</evidence>
<protein>
    <recommendedName>
        <fullName evidence="3">DUF2971 domain-containing protein</fullName>
    </recommendedName>
</protein>
<keyword evidence="2" id="KW-1185">Reference proteome</keyword>